<reference evidence="4 5" key="3">
    <citation type="journal article" date="2010" name="BMC Genomics">
        <title>Transcriptome sequencing and comparative analysis of cucumber flowers with different sex types.</title>
        <authorList>
            <person name="Guo S."/>
            <person name="Zheng Y."/>
            <person name="Joung J.G."/>
            <person name="Liu S."/>
            <person name="Zhang Z."/>
            <person name="Crasta O.R."/>
            <person name="Sobral B.W."/>
            <person name="Xu Y."/>
            <person name="Huang S."/>
            <person name="Fei Z."/>
        </authorList>
    </citation>
    <scope>NUCLEOTIDE SEQUENCE [LARGE SCALE GENOMIC DNA]</scope>
    <source>
        <strain evidence="5">cv. 9930</strain>
    </source>
</reference>
<dbReference type="PANTHER" id="PTHR31213:SF19">
    <property type="entry name" value="BET V I_MAJOR LATEX PROTEIN DOMAIN-CONTAINING PROTEIN"/>
    <property type="match status" value="1"/>
</dbReference>
<evidence type="ECO:0000313" key="5">
    <source>
        <dbReference type="Proteomes" id="UP000029981"/>
    </source>
</evidence>
<reference evidence="4 5" key="4">
    <citation type="journal article" date="2011" name="BMC Genomics">
        <title>RNA-Seq improves annotation of protein-coding genes in the cucumber genome.</title>
        <authorList>
            <person name="Li Z."/>
            <person name="Zhang Z."/>
            <person name="Yan P."/>
            <person name="Huang S."/>
            <person name="Fei Z."/>
            <person name="Lin K."/>
        </authorList>
    </citation>
    <scope>NUCLEOTIDE SEQUENCE [LARGE SCALE GENOMIC DNA]</scope>
    <source>
        <strain evidence="5">cv. 9930</strain>
    </source>
</reference>
<dbReference type="EMBL" id="CM002923">
    <property type="protein sequence ID" value="KGN63404.1"/>
    <property type="molecule type" value="Genomic_DNA"/>
</dbReference>
<evidence type="ECO:0000256" key="1">
    <source>
        <dbReference type="ARBA" id="ARBA00009744"/>
    </source>
</evidence>
<dbReference type="AlphaFoldDB" id="A0A0A0LQZ3"/>
<organism evidence="4 5">
    <name type="scientific">Cucumis sativus</name>
    <name type="common">Cucumber</name>
    <dbReference type="NCBI Taxonomy" id="3659"/>
    <lineage>
        <taxon>Eukaryota</taxon>
        <taxon>Viridiplantae</taxon>
        <taxon>Streptophyta</taxon>
        <taxon>Embryophyta</taxon>
        <taxon>Tracheophyta</taxon>
        <taxon>Spermatophyta</taxon>
        <taxon>Magnoliopsida</taxon>
        <taxon>eudicotyledons</taxon>
        <taxon>Gunneridae</taxon>
        <taxon>Pentapetalae</taxon>
        <taxon>rosids</taxon>
        <taxon>fabids</taxon>
        <taxon>Cucurbitales</taxon>
        <taxon>Cucurbitaceae</taxon>
        <taxon>Benincaseae</taxon>
        <taxon>Cucumis</taxon>
    </lineage>
</organism>
<dbReference type="InterPro" id="IPR050279">
    <property type="entry name" value="Plant_def-hormone_signal"/>
</dbReference>
<dbReference type="GO" id="GO:0006952">
    <property type="term" value="P:defense response"/>
    <property type="evidence" value="ECO:0007669"/>
    <property type="project" value="InterPro"/>
</dbReference>
<dbReference type="GO" id="GO:0009820">
    <property type="term" value="P:alkaloid metabolic process"/>
    <property type="evidence" value="ECO:0007669"/>
    <property type="project" value="UniProtKB-KW"/>
</dbReference>
<gene>
    <name evidence="4" type="ORF">Csa_2G437140</name>
</gene>
<dbReference type="SUPFAM" id="SSF55961">
    <property type="entry name" value="Bet v1-like"/>
    <property type="match status" value="1"/>
</dbReference>
<dbReference type="CDD" id="cd07816">
    <property type="entry name" value="Bet_v1-like"/>
    <property type="match status" value="1"/>
</dbReference>
<dbReference type="Gramene" id="KGN63404">
    <property type="protein sequence ID" value="KGN63404"/>
    <property type="gene ID" value="Csa_2G437140"/>
</dbReference>
<dbReference type="GO" id="GO:0005634">
    <property type="term" value="C:nucleus"/>
    <property type="evidence" value="ECO:0000318"/>
    <property type="project" value="GO_Central"/>
</dbReference>
<dbReference type="Proteomes" id="UP000029981">
    <property type="component" value="Chromosome 2"/>
</dbReference>
<proteinExistence type="inferred from homology"/>
<dbReference type="OrthoDB" id="1879545at2759"/>
<keyword evidence="5" id="KW-1185">Reference proteome</keyword>
<dbReference type="PANTHER" id="PTHR31213">
    <property type="entry name" value="OS08G0374000 PROTEIN-RELATED"/>
    <property type="match status" value="1"/>
</dbReference>
<reference evidence="4 5" key="2">
    <citation type="journal article" date="2009" name="PLoS ONE">
        <title>An integrated genetic and cytogenetic map of the cucumber genome.</title>
        <authorList>
            <person name="Ren Y."/>
            <person name="Zhang Z."/>
            <person name="Liu J."/>
            <person name="Staub J.E."/>
            <person name="Han Y."/>
            <person name="Cheng Z."/>
            <person name="Li X."/>
            <person name="Lu J."/>
            <person name="Miao H."/>
            <person name="Kang H."/>
            <person name="Xie B."/>
            <person name="Gu X."/>
            <person name="Wang X."/>
            <person name="Du Y."/>
            <person name="Jin W."/>
            <person name="Huang S."/>
        </authorList>
    </citation>
    <scope>NUCLEOTIDE SEQUENCE [LARGE SCALE GENOMIC DNA]</scope>
    <source>
        <strain evidence="5">cv. 9930</strain>
    </source>
</reference>
<evidence type="ECO:0000259" key="3">
    <source>
        <dbReference type="SMART" id="SM01037"/>
    </source>
</evidence>
<name>A0A0A0LQZ3_CUCSA</name>
<dbReference type="GO" id="GO:0005737">
    <property type="term" value="C:cytoplasm"/>
    <property type="evidence" value="ECO:0000318"/>
    <property type="project" value="GO_Central"/>
</dbReference>
<feature type="domain" description="Bet v I/Major latex protein" evidence="3">
    <location>
        <begin position="1"/>
        <end position="154"/>
    </location>
</feature>
<evidence type="ECO:0000256" key="2">
    <source>
        <dbReference type="ARBA" id="ARBA00022589"/>
    </source>
</evidence>
<evidence type="ECO:0000313" key="4">
    <source>
        <dbReference type="EMBL" id="KGN63404.1"/>
    </source>
</evidence>
<sequence length="164" mass="18157">MVREISNESEIQAPAAKVWDLYGGLEMVNFIPVHLPNLVHKIDVLQGDGGEGTLLHITFAHGLGGPTSYKEKFVKIDNENRIKIAETVEGGYLDLGFTLYKFRVEIIEKNEESCIVKSTVEYELKKEAASNISLASVQPLVAIAQAVNNYFLNTTRQPHVKGDA</sequence>
<dbReference type="STRING" id="3659.A0A0A0LQZ3"/>
<dbReference type="eggNOG" id="ENOG502S1E8">
    <property type="taxonomic scope" value="Eukaryota"/>
</dbReference>
<reference evidence="4 5" key="1">
    <citation type="journal article" date="2009" name="Nat. Genet.">
        <title>The genome of the cucumber, Cucumis sativus L.</title>
        <authorList>
            <person name="Huang S."/>
            <person name="Li R."/>
            <person name="Zhang Z."/>
            <person name="Li L."/>
            <person name="Gu X."/>
            <person name="Fan W."/>
            <person name="Lucas W.J."/>
            <person name="Wang X."/>
            <person name="Xie B."/>
            <person name="Ni P."/>
            <person name="Ren Y."/>
            <person name="Zhu H."/>
            <person name="Li J."/>
            <person name="Lin K."/>
            <person name="Jin W."/>
            <person name="Fei Z."/>
            <person name="Li G."/>
            <person name="Staub J."/>
            <person name="Kilian A."/>
            <person name="van der Vossen E.A."/>
            <person name="Wu Y."/>
            <person name="Guo J."/>
            <person name="He J."/>
            <person name="Jia Z."/>
            <person name="Ren Y."/>
            <person name="Tian G."/>
            <person name="Lu Y."/>
            <person name="Ruan J."/>
            <person name="Qian W."/>
            <person name="Wang M."/>
            <person name="Huang Q."/>
            <person name="Li B."/>
            <person name="Xuan Z."/>
            <person name="Cao J."/>
            <person name="Asan"/>
            <person name="Wu Z."/>
            <person name="Zhang J."/>
            <person name="Cai Q."/>
            <person name="Bai Y."/>
            <person name="Zhao B."/>
            <person name="Han Y."/>
            <person name="Li Y."/>
            <person name="Li X."/>
            <person name="Wang S."/>
            <person name="Shi Q."/>
            <person name="Liu S."/>
            <person name="Cho W.K."/>
            <person name="Kim J.Y."/>
            <person name="Xu Y."/>
            <person name="Heller-Uszynska K."/>
            <person name="Miao H."/>
            <person name="Cheng Z."/>
            <person name="Zhang S."/>
            <person name="Wu J."/>
            <person name="Yang Y."/>
            <person name="Kang H."/>
            <person name="Li M."/>
            <person name="Liang H."/>
            <person name="Ren X."/>
            <person name="Shi Z."/>
            <person name="Wen M."/>
            <person name="Jian M."/>
            <person name="Yang H."/>
            <person name="Zhang G."/>
            <person name="Yang Z."/>
            <person name="Chen R."/>
            <person name="Liu S."/>
            <person name="Li J."/>
            <person name="Ma L."/>
            <person name="Liu H."/>
            <person name="Zhou Y."/>
            <person name="Zhao J."/>
            <person name="Fang X."/>
            <person name="Li G."/>
            <person name="Fang L."/>
            <person name="Li Y."/>
            <person name="Liu D."/>
            <person name="Zheng H."/>
            <person name="Zhang Y."/>
            <person name="Qin N."/>
            <person name="Li Z."/>
            <person name="Yang G."/>
            <person name="Yang S."/>
            <person name="Bolund L."/>
            <person name="Kristiansen K."/>
            <person name="Zheng H."/>
            <person name="Li S."/>
            <person name="Zhang X."/>
            <person name="Yang H."/>
            <person name="Wang J."/>
            <person name="Sun R."/>
            <person name="Zhang B."/>
            <person name="Jiang S."/>
            <person name="Wang J."/>
            <person name="Du Y."/>
            <person name="Li S."/>
        </authorList>
    </citation>
    <scope>NUCLEOTIDE SEQUENCE [LARGE SCALE GENOMIC DNA]</scope>
    <source>
        <strain evidence="5">cv. 9930</strain>
    </source>
</reference>
<protein>
    <recommendedName>
        <fullName evidence="3">Bet v I/Major latex protein domain-containing protein</fullName>
    </recommendedName>
</protein>
<dbReference type="Gene3D" id="3.30.530.20">
    <property type="match status" value="1"/>
</dbReference>
<dbReference type="GO" id="GO:0009738">
    <property type="term" value="P:abscisic acid-activated signaling pathway"/>
    <property type="evidence" value="ECO:0000318"/>
    <property type="project" value="GO_Central"/>
</dbReference>
<keyword evidence="2" id="KW-0017">Alkaloid metabolism</keyword>
<dbReference type="InterPro" id="IPR023393">
    <property type="entry name" value="START-like_dom_sf"/>
</dbReference>
<dbReference type="InterPro" id="IPR000916">
    <property type="entry name" value="Bet_v_I/MLP"/>
</dbReference>
<dbReference type="GO" id="GO:0004864">
    <property type="term" value="F:protein phosphatase inhibitor activity"/>
    <property type="evidence" value="ECO:0000318"/>
    <property type="project" value="GO_Central"/>
</dbReference>
<dbReference type="GO" id="GO:0010427">
    <property type="term" value="F:abscisic acid binding"/>
    <property type="evidence" value="ECO:0000318"/>
    <property type="project" value="GO_Central"/>
</dbReference>
<dbReference type="GO" id="GO:0038023">
    <property type="term" value="F:signaling receptor activity"/>
    <property type="evidence" value="ECO:0000318"/>
    <property type="project" value="GO_Central"/>
</dbReference>
<accession>A0A0A0LQZ3</accession>
<dbReference type="KEGG" id="csv:101204313"/>
<dbReference type="OMA" id="CIKEVLV"/>
<dbReference type="SMART" id="SM01037">
    <property type="entry name" value="Bet_v_1"/>
    <property type="match status" value="1"/>
</dbReference>
<comment type="similarity">
    <text evidence="1">Belongs to the BetVI family.</text>
</comment>
<dbReference type="Pfam" id="PF00407">
    <property type="entry name" value="Bet_v_1"/>
    <property type="match status" value="1"/>
</dbReference>